<proteinExistence type="predicted"/>
<dbReference type="Proteomes" id="UP001303946">
    <property type="component" value="Chromosome"/>
</dbReference>
<organism evidence="1 2">
    <name type="scientific">Piscinibacter gummiphilus</name>
    <dbReference type="NCBI Taxonomy" id="946333"/>
    <lineage>
        <taxon>Bacteria</taxon>
        <taxon>Pseudomonadati</taxon>
        <taxon>Pseudomonadota</taxon>
        <taxon>Betaproteobacteria</taxon>
        <taxon>Burkholderiales</taxon>
        <taxon>Sphaerotilaceae</taxon>
        <taxon>Piscinibacter</taxon>
    </lineage>
</organism>
<sequence>MTTLRVVRRLASAVLAGALLVGCQGMPLDLSKRTVTDRAQIDAYKGRRIVGEATGFQLLLFIPIAINNRYQTAYNDLLRQAGDDLLSDVTVTESWQWAAVGTLYTTRIEATAYPRKAPAPTQDGGSTRR</sequence>
<dbReference type="RefSeq" id="WP_316700892.1">
    <property type="nucleotide sequence ID" value="NZ_CP136336.1"/>
</dbReference>
<protein>
    <submittedName>
        <fullName evidence="1">Uncharacterized protein</fullName>
    </submittedName>
</protein>
<accession>A0ABZ0CT88</accession>
<keyword evidence="2" id="KW-1185">Reference proteome</keyword>
<dbReference type="PROSITE" id="PS51257">
    <property type="entry name" value="PROKAR_LIPOPROTEIN"/>
    <property type="match status" value="1"/>
</dbReference>
<evidence type="ECO:0000313" key="2">
    <source>
        <dbReference type="Proteomes" id="UP001303946"/>
    </source>
</evidence>
<reference evidence="1 2" key="1">
    <citation type="submission" date="2023-10" db="EMBL/GenBank/DDBJ databases">
        <title>Bacteria for the degradation of biodegradable plastic PBAT(Polybutylene adipate terephthalate).</title>
        <authorList>
            <person name="Weon H.-Y."/>
            <person name="Yeon J."/>
        </authorList>
    </citation>
    <scope>NUCLEOTIDE SEQUENCE [LARGE SCALE GENOMIC DNA]</scope>
    <source>
        <strain evidence="1 2">SBD 7-3</strain>
    </source>
</reference>
<dbReference type="EMBL" id="CP136336">
    <property type="protein sequence ID" value="WOB08194.1"/>
    <property type="molecule type" value="Genomic_DNA"/>
</dbReference>
<gene>
    <name evidence="1" type="ORF">RXV79_25240</name>
</gene>
<evidence type="ECO:0000313" key="1">
    <source>
        <dbReference type="EMBL" id="WOB08194.1"/>
    </source>
</evidence>
<name>A0ABZ0CT88_9BURK</name>